<keyword evidence="4 9" id="KW-0812">Transmembrane</keyword>
<evidence type="ECO:0000256" key="4">
    <source>
        <dbReference type="ARBA" id="ARBA00022692"/>
    </source>
</evidence>
<dbReference type="RefSeq" id="WP_169817759.1">
    <property type="nucleotide sequence ID" value="NZ_FOJN01000011.1"/>
</dbReference>
<keyword evidence="6 9" id="KW-0472">Membrane</keyword>
<dbReference type="GeneID" id="85486671"/>
<evidence type="ECO:0000313" key="10">
    <source>
        <dbReference type="EMBL" id="SFA57254.1"/>
    </source>
</evidence>
<feature type="transmembrane region" description="Helical" evidence="9">
    <location>
        <begin position="205"/>
        <end position="227"/>
    </location>
</feature>
<keyword evidence="3 10" id="KW-0808">Transferase</keyword>
<keyword evidence="2" id="KW-1003">Cell membrane</keyword>
<comment type="subcellular location">
    <subcellularLocation>
        <location evidence="1">Cell membrane</location>
        <topology evidence="1">Multi-pass membrane protein</topology>
    </subcellularLocation>
</comment>
<dbReference type="GO" id="GO:0005886">
    <property type="term" value="C:plasma membrane"/>
    <property type="evidence" value="ECO:0007669"/>
    <property type="project" value="UniProtKB-SubCell"/>
</dbReference>
<evidence type="ECO:0000256" key="7">
    <source>
        <dbReference type="ARBA" id="ARBA00024033"/>
    </source>
</evidence>
<dbReference type="GO" id="GO:0016758">
    <property type="term" value="F:hexosyltransferase activity"/>
    <property type="evidence" value="ECO:0007669"/>
    <property type="project" value="InterPro"/>
</dbReference>
<evidence type="ECO:0000256" key="9">
    <source>
        <dbReference type="SAM" id="Phobius"/>
    </source>
</evidence>
<feature type="region of interest" description="Disordered" evidence="8">
    <location>
        <begin position="413"/>
        <end position="452"/>
    </location>
</feature>
<evidence type="ECO:0000256" key="2">
    <source>
        <dbReference type="ARBA" id="ARBA00022475"/>
    </source>
</evidence>
<dbReference type="Proteomes" id="UP000182054">
    <property type="component" value="Unassembled WGS sequence"/>
</dbReference>
<comment type="similarity">
    <text evidence="7">Belongs to the glycosyltransferase 87 family.</text>
</comment>
<dbReference type="Pfam" id="PF09594">
    <property type="entry name" value="GT87"/>
    <property type="match status" value="1"/>
</dbReference>
<evidence type="ECO:0000313" key="11">
    <source>
        <dbReference type="Proteomes" id="UP000182054"/>
    </source>
</evidence>
<accession>A0A1I0TZN1</accession>
<keyword evidence="5 9" id="KW-1133">Transmembrane helix</keyword>
<dbReference type="EMBL" id="FOJN01000011">
    <property type="protein sequence ID" value="SFA57254.1"/>
    <property type="molecule type" value="Genomic_DNA"/>
</dbReference>
<organism evidence="10 11">
    <name type="scientific">Rhodococcoides kroppenstedtii</name>
    <dbReference type="NCBI Taxonomy" id="293050"/>
    <lineage>
        <taxon>Bacteria</taxon>
        <taxon>Bacillati</taxon>
        <taxon>Actinomycetota</taxon>
        <taxon>Actinomycetes</taxon>
        <taxon>Mycobacteriales</taxon>
        <taxon>Nocardiaceae</taxon>
        <taxon>Rhodococcoides</taxon>
    </lineage>
</organism>
<feature type="transmembrane region" description="Helical" evidence="9">
    <location>
        <begin position="270"/>
        <end position="289"/>
    </location>
</feature>
<evidence type="ECO:0000256" key="3">
    <source>
        <dbReference type="ARBA" id="ARBA00022679"/>
    </source>
</evidence>
<evidence type="ECO:0000256" key="8">
    <source>
        <dbReference type="SAM" id="MobiDB-lite"/>
    </source>
</evidence>
<dbReference type="AlphaFoldDB" id="A0A1I0TZN1"/>
<evidence type="ECO:0000256" key="6">
    <source>
        <dbReference type="ARBA" id="ARBA00023136"/>
    </source>
</evidence>
<feature type="transmembrane region" description="Helical" evidence="9">
    <location>
        <begin position="381"/>
        <end position="405"/>
    </location>
</feature>
<sequence>MIPKSSSIRTFESHRVFVAATIVGAVVAVIAHDRLIPFDVPKFGLFRFGIDALVYRAGGATVWTSAPLYAHDLVGELPFTYPPFAAVVFAPLGLVSEATTHLIFWLGNLVLIYLIVRFCWLHLGFRDDRSLHVVSAALTVIVTWLEPVRMTIWLGQINLALLALVLFDLGRGERSRLRGIGVGIATGIKMTPGLFLIHLGLTRQWGALVTAVVTAAATVVVGFVVLFSDAATYWFGAISDSSRIGDITSGANQSLRASVPRWFGVADSNTVAWILVAAVVAIAGLLVAAAAHRRGLPLLGLIVCGLTAPLISPFSWGHHWVWLLPLFLVCVDVALRSSSPLAWLLPTVAALPQIAWFWVAPGDVYAIGTFMLPPSSRLEGVAYQTVYPTTGVLVIVVVALVLRFCDFPHITSRSRSDDETGVDALRGSHLHEPVPTPHNARATRRPADVMER</sequence>
<evidence type="ECO:0000256" key="5">
    <source>
        <dbReference type="ARBA" id="ARBA00022989"/>
    </source>
</evidence>
<name>A0A1I0TZN1_9NOCA</name>
<dbReference type="InterPro" id="IPR018584">
    <property type="entry name" value="GT87"/>
</dbReference>
<gene>
    <name evidence="10" type="ORF">SAMN05444374_11197</name>
</gene>
<evidence type="ECO:0000256" key="1">
    <source>
        <dbReference type="ARBA" id="ARBA00004651"/>
    </source>
</evidence>
<feature type="transmembrane region" description="Helical" evidence="9">
    <location>
        <begin position="102"/>
        <end position="123"/>
    </location>
</feature>
<feature type="transmembrane region" description="Helical" evidence="9">
    <location>
        <begin position="151"/>
        <end position="169"/>
    </location>
</feature>
<proteinExistence type="inferred from homology"/>
<reference evidence="10 11" key="1">
    <citation type="submission" date="2016-10" db="EMBL/GenBank/DDBJ databases">
        <authorList>
            <person name="de Groot N.N."/>
        </authorList>
    </citation>
    <scope>NUCLEOTIDE SEQUENCE [LARGE SCALE GENOMIC DNA]</scope>
    <source>
        <strain evidence="10 11">DSM 44908</strain>
    </source>
</reference>
<feature type="transmembrane region" description="Helical" evidence="9">
    <location>
        <begin position="342"/>
        <end position="361"/>
    </location>
</feature>
<keyword evidence="10" id="KW-0328">Glycosyltransferase</keyword>
<protein>
    <submittedName>
        <fullName evidence="10">Alpha-1,2-mannosyltransferase</fullName>
    </submittedName>
</protein>